<evidence type="ECO:0000313" key="1">
    <source>
        <dbReference type="EMBL" id="KIM99497.1"/>
    </source>
</evidence>
<dbReference type="HOGENOM" id="CLU_033726_0_2_1"/>
<gene>
    <name evidence="1" type="ORF">OIDMADRAFT_200517</name>
</gene>
<dbReference type="OrthoDB" id="2245989at2759"/>
<protein>
    <submittedName>
        <fullName evidence="1">Uncharacterized protein</fullName>
    </submittedName>
</protein>
<dbReference type="InterPro" id="IPR021833">
    <property type="entry name" value="DUF3425"/>
</dbReference>
<sequence>MAHLAEAKCPKDDWAGISDWSTRKQRQNRLNQRAYSNNMITCNPHEQIPGTFIVKVATKTITFDLYEPVPILSDHLISLIRYNIYRAVAVNSWAIGIDPRLMHSDILSPFTSTDTEITKFSRSLPPSLRPTAVQRSIPHHPYIDLFPFPSLRDRLIELGDTIDEDELCADFAGENLTSELGGHTGLISWGEPWDPHSWEVAEPLWEKWSTVLKGCSGLLQATNYWRQRRDEPRLVEIL</sequence>
<dbReference type="AlphaFoldDB" id="A0A0C3DC26"/>
<accession>A0A0C3DC26</accession>
<organism evidence="1 2">
    <name type="scientific">Oidiodendron maius (strain Zn)</name>
    <dbReference type="NCBI Taxonomy" id="913774"/>
    <lineage>
        <taxon>Eukaryota</taxon>
        <taxon>Fungi</taxon>
        <taxon>Dikarya</taxon>
        <taxon>Ascomycota</taxon>
        <taxon>Pezizomycotina</taxon>
        <taxon>Leotiomycetes</taxon>
        <taxon>Leotiomycetes incertae sedis</taxon>
        <taxon>Myxotrichaceae</taxon>
        <taxon>Oidiodendron</taxon>
    </lineage>
</organism>
<dbReference type="PANTHER" id="PTHR38116">
    <property type="entry name" value="CHROMOSOME 7, WHOLE GENOME SHOTGUN SEQUENCE"/>
    <property type="match status" value="1"/>
</dbReference>
<dbReference type="Proteomes" id="UP000054321">
    <property type="component" value="Unassembled WGS sequence"/>
</dbReference>
<dbReference type="EMBL" id="KN832878">
    <property type="protein sequence ID" value="KIM99497.1"/>
    <property type="molecule type" value="Genomic_DNA"/>
</dbReference>
<evidence type="ECO:0000313" key="2">
    <source>
        <dbReference type="Proteomes" id="UP000054321"/>
    </source>
</evidence>
<keyword evidence="2" id="KW-1185">Reference proteome</keyword>
<dbReference type="STRING" id="913774.A0A0C3DC26"/>
<dbReference type="PANTHER" id="PTHR38116:SF1">
    <property type="entry name" value="BZIP DOMAIN-CONTAINING PROTEIN"/>
    <property type="match status" value="1"/>
</dbReference>
<reference evidence="1 2" key="1">
    <citation type="submission" date="2014-04" db="EMBL/GenBank/DDBJ databases">
        <authorList>
            <consortium name="DOE Joint Genome Institute"/>
            <person name="Kuo A."/>
            <person name="Martino E."/>
            <person name="Perotto S."/>
            <person name="Kohler A."/>
            <person name="Nagy L.G."/>
            <person name="Floudas D."/>
            <person name="Copeland A."/>
            <person name="Barry K.W."/>
            <person name="Cichocki N."/>
            <person name="Veneault-Fourrey C."/>
            <person name="LaButti K."/>
            <person name="Lindquist E.A."/>
            <person name="Lipzen A."/>
            <person name="Lundell T."/>
            <person name="Morin E."/>
            <person name="Murat C."/>
            <person name="Sun H."/>
            <person name="Tunlid A."/>
            <person name="Henrissat B."/>
            <person name="Grigoriev I.V."/>
            <person name="Hibbett D.S."/>
            <person name="Martin F."/>
            <person name="Nordberg H.P."/>
            <person name="Cantor M.N."/>
            <person name="Hua S.X."/>
        </authorList>
    </citation>
    <scope>NUCLEOTIDE SEQUENCE [LARGE SCALE GENOMIC DNA]</scope>
    <source>
        <strain evidence="1 2">Zn</strain>
    </source>
</reference>
<name>A0A0C3DC26_OIDMZ</name>
<dbReference type="InParanoid" id="A0A0C3DC26"/>
<reference evidence="2" key="2">
    <citation type="submission" date="2015-01" db="EMBL/GenBank/DDBJ databases">
        <title>Evolutionary Origins and Diversification of the Mycorrhizal Mutualists.</title>
        <authorList>
            <consortium name="DOE Joint Genome Institute"/>
            <consortium name="Mycorrhizal Genomics Consortium"/>
            <person name="Kohler A."/>
            <person name="Kuo A."/>
            <person name="Nagy L.G."/>
            <person name="Floudas D."/>
            <person name="Copeland A."/>
            <person name="Barry K.W."/>
            <person name="Cichocki N."/>
            <person name="Veneault-Fourrey C."/>
            <person name="LaButti K."/>
            <person name="Lindquist E.A."/>
            <person name="Lipzen A."/>
            <person name="Lundell T."/>
            <person name="Morin E."/>
            <person name="Murat C."/>
            <person name="Riley R."/>
            <person name="Ohm R."/>
            <person name="Sun H."/>
            <person name="Tunlid A."/>
            <person name="Henrissat B."/>
            <person name="Grigoriev I.V."/>
            <person name="Hibbett D.S."/>
            <person name="Martin F."/>
        </authorList>
    </citation>
    <scope>NUCLEOTIDE SEQUENCE [LARGE SCALE GENOMIC DNA]</scope>
    <source>
        <strain evidence="2">Zn</strain>
    </source>
</reference>
<proteinExistence type="predicted"/>
<dbReference type="Pfam" id="PF11905">
    <property type="entry name" value="DUF3425"/>
    <property type="match status" value="1"/>
</dbReference>